<dbReference type="SUPFAM" id="SSF51658">
    <property type="entry name" value="Xylose isomerase-like"/>
    <property type="match status" value="1"/>
</dbReference>
<dbReference type="RefSeq" id="WP_194453039.1">
    <property type="nucleotide sequence ID" value="NZ_CP063849.1"/>
</dbReference>
<feature type="chain" id="PRO_5032613309" evidence="1">
    <location>
        <begin position="26"/>
        <end position="292"/>
    </location>
</feature>
<feature type="domain" description="Xylose isomerase-like TIM barrel" evidence="2">
    <location>
        <begin position="59"/>
        <end position="285"/>
    </location>
</feature>
<organism evidence="3 4">
    <name type="scientific">Paludibaculum fermentans</name>
    <dbReference type="NCBI Taxonomy" id="1473598"/>
    <lineage>
        <taxon>Bacteria</taxon>
        <taxon>Pseudomonadati</taxon>
        <taxon>Acidobacteriota</taxon>
        <taxon>Terriglobia</taxon>
        <taxon>Bryobacterales</taxon>
        <taxon>Bryobacteraceae</taxon>
        <taxon>Paludibaculum</taxon>
    </lineage>
</organism>
<dbReference type="Gene3D" id="3.20.20.150">
    <property type="entry name" value="Divalent-metal-dependent TIM barrel enzymes"/>
    <property type="match status" value="1"/>
</dbReference>
<gene>
    <name evidence="3" type="ORF">IRI77_15970</name>
</gene>
<keyword evidence="3" id="KW-0413">Isomerase</keyword>
<accession>A0A7S7NX25</accession>
<dbReference type="Pfam" id="PF01261">
    <property type="entry name" value="AP_endonuc_2"/>
    <property type="match status" value="1"/>
</dbReference>
<dbReference type="PANTHER" id="PTHR12110:SF53">
    <property type="entry name" value="BLR5974 PROTEIN"/>
    <property type="match status" value="1"/>
</dbReference>
<protein>
    <submittedName>
        <fullName evidence="3">Sugar phosphate isomerase/epimerase</fullName>
    </submittedName>
</protein>
<proteinExistence type="predicted"/>
<dbReference type="EMBL" id="CP063849">
    <property type="protein sequence ID" value="QOY91385.1"/>
    <property type="molecule type" value="Genomic_DNA"/>
</dbReference>
<dbReference type="PANTHER" id="PTHR12110">
    <property type="entry name" value="HYDROXYPYRUVATE ISOMERASE"/>
    <property type="match status" value="1"/>
</dbReference>
<evidence type="ECO:0000313" key="3">
    <source>
        <dbReference type="EMBL" id="QOY91385.1"/>
    </source>
</evidence>
<dbReference type="InterPro" id="IPR013022">
    <property type="entry name" value="Xyl_isomerase-like_TIM-brl"/>
</dbReference>
<dbReference type="InterPro" id="IPR036237">
    <property type="entry name" value="Xyl_isomerase-like_sf"/>
</dbReference>
<keyword evidence="4" id="KW-1185">Reference proteome</keyword>
<dbReference type="InterPro" id="IPR006311">
    <property type="entry name" value="TAT_signal"/>
</dbReference>
<name>A0A7S7NX25_PALFE</name>
<dbReference type="Proteomes" id="UP000593892">
    <property type="component" value="Chromosome"/>
</dbReference>
<dbReference type="PROSITE" id="PS51318">
    <property type="entry name" value="TAT"/>
    <property type="match status" value="1"/>
</dbReference>
<reference evidence="3 4" key="1">
    <citation type="submission" date="2020-10" db="EMBL/GenBank/DDBJ databases">
        <title>Complete genome sequence of Paludibaculum fermentans P105T, a facultatively anaerobic acidobacterium capable of dissimilatory Fe(III) reduction.</title>
        <authorList>
            <person name="Dedysh S.N."/>
            <person name="Beletsky A.V."/>
            <person name="Kulichevskaya I.S."/>
            <person name="Mardanov A.V."/>
            <person name="Ravin N.V."/>
        </authorList>
    </citation>
    <scope>NUCLEOTIDE SEQUENCE [LARGE SCALE GENOMIC DNA]</scope>
    <source>
        <strain evidence="3 4">P105</strain>
    </source>
</reference>
<feature type="signal peptide" evidence="1">
    <location>
        <begin position="1"/>
        <end position="25"/>
    </location>
</feature>
<keyword evidence="1" id="KW-0732">Signal</keyword>
<dbReference type="KEGG" id="pfer:IRI77_15970"/>
<dbReference type="GO" id="GO:0016853">
    <property type="term" value="F:isomerase activity"/>
    <property type="evidence" value="ECO:0007669"/>
    <property type="project" value="UniProtKB-KW"/>
</dbReference>
<evidence type="ECO:0000256" key="1">
    <source>
        <dbReference type="SAM" id="SignalP"/>
    </source>
</evidence>
<evidence type="ECO:0000313" key="4">
    <source>
        <dbReference type="Proteomes" id="UP000593892"/>
    </source>
</evidence>
<dbReference type="AlphaFoldDB" id="A0A7S7NX25"/>
<dbReference type="InterPro" id="IPR050312">
    <property type="entry name" value="IolE/XylAMocC-like"/>
</dbReference>
<evidence type="ECO:0000259" key="2">
    <source>
        <dbReference type="Pfam" id="PF01261"/>
    </source>
</evidence>
<sequence>MNRRAFLSSTSAAAAAALAPQLSQAAPSSPARMKPAICAYSFRKELQDKSMTYEDLITKCVEWNIDGIDMTVYWFPNTSAEWLHNLRRLAYRNGVSIYSIAVRTELTKPNQADRDAEVASIARWVDVADMLGATHIRVFGGTVPKTTTEEQAVPWVVECLKRGADIAAAKGIILGLENHGGICTRADRILEMVTKVNSPWVGINLDTGNFKDHAFEQMQQCLPHAVNVQMKAEMTYDDGKTGPQDWDRVVKLIGGGGYKGYLSLEYEAKEPSAVAVPKGLAEIRKLTHKYSV</sequence>